<sequence>MTIGYQKLFVGVSFSKLAKLRKNKNVNTDILVKKCTALKGVYPILWELKWCQKKNGGK</sequence>
<dbReference type="RefSeq" id="WP_010076570.1">
    <property type="nucleotide sequence ID" value="NC_014393.1"/>
</dbReference>
<organism evidence="1 2">
    <name type="scientific">Clostridium cellulovorans (strain ATCC 35296 / DSM 3052 / OCM 3 / 743B)</name>
    <dbReference type="NCBI Taxonomy" id="573061"/>
    <lineage>
        <taxon>Bacteria</taxon>
        <taxon>Bacillati</taxon>
        <taxon>Bacillota</taxon>
        <taxon>Clostridia</taxon>
        <taxon>Eubacteriales</taxon>
        <taxon>Clostridiaceae</taxon>
        <taxon>Clostridium</taxon>
    </lineage>
</organism>
<dbReference type="KEGG" id="ccb:Clocel_0825"/>
<keyword evidence="2" id="KW-1185">Reference proteome</keyword>
<dbReference type="STRING" id="573061.Clocel_0825"/>
<name>D9SSJ8_CLOC7</name>
<dbReference type="EMBL" id="CP002160">
    <property type="protein sequence ID" value="ADL50595.1"/>
    <property type="molecule type" value="Genomic_DNA"/>
</dbReference>
<protein>
    <submittedName>
        <fullName evidence="1">Uncharacterized protein</fullName>
    </submittedName>
</protein>
<dbReference type="Proteomes" id="UP000002730">
    <property type="component" value="Chromosome"/>
</dbReference>
<dbReference type="HOGENOM" id="CLU_2971274_0_0_9"/>
<reference evidence="1 2" key="1">
    <citation type="submission" date="2010-08" db="EMBL/GenBank/DDBJ databases">
        <title>Complete sequence of Clostridium cellulovorans 743B.</title>
        <authorList>
            <consortium name="US DOE Joint Genome Institute"/>
            <person name="Lucas S."/>
            <person name="Copeland A."/>
            <person name="Lapidus A."/>
            <person name="Cheng J.-F."/>
            <person name="Bruce D."/>
            <person name="Goodwin L."/>
            <person name="Pitluck S."/>
            <person name="Chertkov O."/>
            <person name="Detter J.C."/>
            <person name="Han C."/>
            <person name="Tapia R."/>
            <person name="Land M."/>
            <person name="Hauser L."/>
            <person name="Chang Y.-J."/>
            <person name="Jeffries C."/>
            <person name="Kyrpides N."/>
            <person name="Ivanova N."/>
            <person name="Mikhailova N."/>
            <person name="Hemme C.L."/>
            <person name="Woyke T."/>
        </authorList>
    </citation>
    <scope>NUCLEOTIDE SEQUENCE [LARGE SCALE GENOMIC DNA]</scope>
    <source>
        <strain evidence="2">ATCC 35296 / DSM 3052 / OCM 3 / 743B</strain>
    </source>
</reference>
<proteinExistence type="predicted"/>
<evidence type="ECO:0000313" key="1">
    <source>
        <dbReference type="EMBL" id="ADL50595.1"/>
    </source>
</evidence>
<accession>D9SSJ8</accession>
<gene>
    <name evidence="1" type="ordered locus">Clocel_0825</name>
</gene>
<evidence type="ECO:0000313" key="2">
    <source>
        <dbReference type="Proteomes" id="UP000002730"/>
    </source>
</evidence>
<dbReference type="AlphaFoldDB" id="D9SSJ8"/>